<protein>
    <recommendedName>
        <fullName evidence="6">Glycosyl transferase family 1 domain-containing protein</fullName>
    </recommendedName>
</protein>
<evidence type="ECO:0000259" key="2">
    <source>
        <dbReference type="Pfam" id="PF00534"/>
    </source>
</evidence>
<dbReference type="Pfam" id="PF00534">
    <property type="entry name" value="Glycos_transf_1"/>
    <property type="match status" value="1"/>
</dbReference>
<gene>
    <name evidence="4" type="ORF">A3E44_05455</name>
</gene>
<keyword evidence="1" id="KW-0808">Transferase</keyword>
<evidence type="ECO:0000313" key="4">
    <source>
        <dbReference type="EMBL" id="OGM53834.1"/>
    </source>
</evidence>
<evidence type="ECO:0000256" key="1">
    <source>
        <dbReference type="ARBA" id="ARBA00022679"/>
    </source>
</evidence>
<accession>A0A1F8AQ01</accession>
<dbReference type="Gene3D" id="3.40.50.2000">
    <property type="entry name" value="Glycogen Phosphorylase B"/>
    <property type="match status" value="2"/>
</dbReference>
<name>A0A1F8AQ01_9BACT</name>
<evidence type="ECO:0000313" key="5">
    <source>
        <dbReference type="Proteomes" id="UP000178603"/>
    </source>
</evidence>
<evidence type="ECO:0000259" key="3">
    <source>
        <dbReference type="Pfam" id="PF13439"/>
    </source>
</evidence>
<comment type="caution">
    <text evidence="4">The sequence shown here is derived from an EMBL/GenBank/DDBJ whole genome shotgun (WGS) entry which is preliminary data.</text>
</comment>
<dbReference type="SUPFAM" id="SSF53756">
    <property type="entry name" value="UDP-Glycosyltransferase/glycogen phosphorylase"/>
    <property type="match status" value="1"/>
</dbReference>
<reference evidence="4 5" key="1">
    <citation type="journal article" date="2016" name="Nat. Commun.">
        <title>Thousands of microbial genomes shed light on interconnected biogeochemical processes in an aquifer system.</title>
        <authorList>
            <person name="Anantharaman K."/>
            <person name="Brown C.T."/>
            <person name="Hug L.A."/>
            <person name="Sharon I."/>
            <person name="Castelle C.J."/>
            <person name="Probst A.J."/>
            <person name="Thomas B.C."/>
            <person name="Singh A."/>
            <person name="Wilkins M.J."/>
            <person name="Karaoz U."/>
            <person name="Brodie E.L."/>
            <person name="Williams K.H."/>
            <person name="Hubbard S.S."/>
            <person name="Banfield J.F."/>
        </authorList>
    </citation>
    <scope>NUCLEOTIDE SEQUENCE [LARGE SCALE GENOMIC DNA]</scope>
</reference>
<dbReference type="Proteomes" id="UP000178603">
    <property type="component" value="Unassembled WGS sequence"/>
</dbReference>
<dbReference type="InterPro" id="IPR028098">
    <property type="entry name" value="Glyco_trans_4-like_N"/>
</dbReference>
<dbReference type="AlphaFoldDB" id="A0A1F8AQ01"/>
<dbReference type="GO" id="GO:0009103">
    <property type="term" value="P:lipopolysaccharide biosynthetic process"/>
    <property type="evidence" value="ECO:0007669"/>
    <property type="project" value="TreeGrafter"/>
</dbReference>
<evidence type="ECO:0008006" key="6">
    <source>
        <dbReference type="Google" id="ProtNLM"/>
    </source>
</evidence>
<sequence>MKIAIDARLYGVENKGIGRYTQELVNNLQTQDKENNYFILLRKKYFNKLKLANNFRMIQTEYRHYSISEQIRLPLLLNKIKPDIFHALNTNVPLIYSGRLVVTVHDMTQLDFNRKATTLPIPFYAIKNLAYRDLFRSSVSKASAIIVPSEFVKADLLDLFGISVNKIVVIPEGVSSQFRKPSQAKRSIGDYLVYVGSSYPHKNLHLLIAAVNMLNKQKKKPIKLKLIVGNDYFSRRLASQVSKEQFSFVEFVSQVTDSNLRLIYRDSLAFVFPSLSEGFGLPGLEAMATGALVACSNIPTFKEVYGDNAIYFDPRSDQSLADTILKILKMSSAKRAKRIKKSQGYVKQFAWSKTARKTLEVYNSIQTL</sequence>
<feature type="domain" description="Glycosyltransferase subfamily 4-like N-terminal" evidence="3">
    <location>
        <begin position="16"/>
        <end position="175"/>
    </location>
</feature>
<dbReference type="CDD" id="cd03809">
    <property type="entry name" value="GT4_MtfB-like"/>
    <property type="match status" value="1"/>
</dbReference>
<dbReference type="PANTHER" id="PTHR46401:SF2">
    <property type="entry name" value="GLYCOSYLTRANSFERASE WBBK-RELATED"/>
    <property type="match status" value="1"/>
</dbReference>
<proteinExistence type="predicted"/>
<dbReference type="PANTHER" id="PTHR46401">
    <property type="entry name" value="GLYCOSYLTRANSFERASE WBBK-RELATED"/>
    <property type="match status" value="1"/>
</dbReference>
<dbReference type="EMBL" id="MGGW01000020">
    <property type="protein sequence ID" value="OGM53834.1"/>
    <property type="molecule type" value="Genomic_DNA"/>
</dbReference>
<feature type="domain" description="Glycosyl transferase family 1" evidence="2">
    <location>
        <begin position="183"/>
        <end position="341"/>
    </location>
</feature>
<organism evidence="4 5">
    <name type="scientific">Candidatus Woesebacteria bacterium RIFCSPHIGHO2_12_FULL_41_24</name>
    <dbReference type="NCBI Taxonomy" id="1802510"/>
    <lineage>
        <taxon>Bacteria</taxon>
        <taxon>Candidatus Woeseibacteriota</taxon>
    </lineage>
</organism>
<dbReference type="GO" id="GO:0016757">
    <property type="term" value="F:glycosyltransferase activity"/>
    <property type="evidence" value="ECO:0007669"/>
    <property type="project" value="InterPro"/>
</dbReference>
<dbReference type="Pfam" id="PF13439">
    <property type="entry name" value="Glyco_transf_4"/>
    <property type="match status" value="1"/>
</dbReference>
<dbReference type="InterPro" id="IPR001296">
    <property type="entry name" value="Glyco_trans_1"/>
</dbReference>